<dbReference type="GeneID" id="54418814"/>
<dbReference type="AlphaFoldDB" id="A0A6G1FVP1"/>
<evidence type="ECO:0000313" key="1">
    <source>
        <dbReference type="EMBL" id="KAF1809709.1"/>
    </source>
</evidence>
<gene>
    <name evidence="1 3" type="ORF">P152DRAFT_451663</name>
</gene>
<reference evidence="1 3" key="1">
    <citation type="submission" date="2020-01" db="EMBL/GenBank/DDBJ databases">
        <authorList>
            <consortium name="DOE Joint Genome Institute"/>
            <person name="Haridas S."/>
            <person name="Albert R."/>
            <person name="Binder M."/>
            <person name="Bloem J."/>
            <person name="Labutti K."/>
            <person name="Salamov A."/>
            <person name="Andreopoulos B."/>
            <person name="Baker S.E."/>
            <person name="Barry K."/>
            <person name="Bills G."/>
            <person name="Bluhm B.H."/>
            <person name="Cannon C."/>
            <person name="Castanera R."/>
            <person name="Culley D.E."/>
            <person name="Daum C."/>
            <person name="Ezra D."/>
            <person name="Gonzalez J.B."/>
            <person name="Henrissat B."/>
            <person name="Kuo A."/>
            <person name="Liang C."/>
            <person name="Lipzen A."/>
            <person name="Lutzoni F."/>
            <person name="Magnuson J."/>
            <person name="Mondo S."/>
            <person name="Nolan M."/>
            <person name="Ohm R."/>
            <person name="Pangilinan J."/>
            <person name="Park H.-J."/>
            <person name="Ramirez L."/>
            <person name="Alfaro M."/>
            <person name="Sun H."/>
            <person name="Tritt A."/>
            <person name="Yoshinaga Y."/>
            <person name="Zwiers L.-H."/>
            <person name="Turgeon B.G."/>
            <person name="Goodwin S.B."/>
            <person name="Spatafora J.W."/>
            <person name="Crous P.W."/>
            <person name="Grigoriev I.V."/>
        </authorList>
    </citation>
    <scope>NUCLEOTIDE SEQUENCE</scope>
    <source>
        <strain evidence="1 3">CBS 781.70</strain>
    </source>
</reference>
<dbReference type="EMBL" id="ML975170">
    <property type="protein sequence ID" value="KAF1809709.1"/>
    <property type="molecule type" value="Genomic_DNA"/>
</dbReference>
<organism evidence="1">
    <name type="scientific">Eremomyces bilateralis CBS 781.70</name>
    <dbReference type="NCBI Taxonomy" id="1392243"/>
    <lineage>
        <taxon>Eukaryota</taxon>
        <taxon>Fungi</taxon>
        <taxon>Dikarya</taxon>
        <taxon>Ascomycota</taxon>
        <taxon>Pezizomycotina</taxon>
        <taxon>Dothideomycetes</taxon>
        <taxon>Dothideomycetes incertae sedis</taxon>
        <taxon>Eremomycetales</taxon>
        <taxon>Eremomycetaceae</taxon>
        <taxon>Eremomyces</taxon>
    </lineage>
</organism>
<dbReference type="RefSeq" id="XP_033531340.1">
    <property type="nucleotide sequence ID" value="XM_033678244.1"/>
</dbReference>
<name>A0A6G1FVP1_9PEZI</name>
<protein>
    <submittedName>
        <fullName evidence="1 3">Uncharacterized protein</fullName>
    </submittedName>
</protein>
<evidence type="ECO:0000313" key="2">
    <source>
        <dbReference type="Proteomes" id="UP000504638"/>
    </source>
</evidence>
<accession>A0A6G1FVP1</accession>
<dbReference type="Proteomes" id="UP000504638">
    <property type="component" value="Unplaced"/>
</dbReference>
<evidence type="ECO:0000313" key="3">
    <source>
        <dbReference type="RefSeq" id="XP_033531340.1"/>
    </source>
</evidence>
<proteinExistence type="predicted"/>
<keyword evidence="2" id="KW-1185">Reference proteome</keyword>
<reference evidence="3" key="3">
    <citation type="submission" date="2025-04" db="UniProtKB">
        <authorList>
            <consortium name="RefSeq"/>
        </authorList>
    </citation>
    <scope>IDENTIFICATION</scope>
    <source>
        <strain evidence="3">CBS 781.70</strain>
    </source>
</reference>
<sequence length="197" mass="22457">MSTNLTETLRTTVRSTRRYTLLHMDGYSNALVTRRSPDFTPDSEFWYPIPLRDDARSTETLPNARYISGRTERTWLSSGKSFTSTDGQRHCLPLHGTNGAVAGVLFPCINGARKIVPGMRIELIALSRGAQDVSDQDEDDLEEWQCDPSLKFDEMYAYYHVMWIEWDGAVAFRSGTGRVIEDVWGRQLKEWIDVTIG</sequence>
<reference evidence="3" key="2">
    <citation type="submission" date="2020-04" db="EMBL/GenBank/DDBJ databases">
        <authorList>
            <consortium name="NCBI Genome Project"/>
        </authorList>
    </citation>
    <scope>NUCLEOTIDE SEQUENCE</scope>
    <source>
        <strain evidence="3">CBS 781.70</strain>
    </source>
</reference>